<feature type="domain" description="Disintegrin" evidence="3">
    <location>
        <begin position="24"/>
        <end position="126"/>
    </location>
</feature>
<dbReference type="PROSITE" id="PS50214">
    <property type="entry name" value="DISINTEGRIN_2"/>
    <property type="match status" value="1"/>
</dbReference>
<dbReference type="EMBL" id="KK583866">
    <property type="protein sequence ID" value="KDO16914.1"/>
    <property type="molecule type" value="Genomic_DNA"/>
</dbReference>
<dbReference type="InterPro" id="IPR036436">
    <property type="entry name" value="Disintegrin_dom_sf"/>
</dbReference>
<feature type="signal peptide" evidence="2">
    <location>
        <begin position="1"/>
        <end position="15"/>
    </location>
</feature>
<evidence type="ECO:0000256" key="2">
    <source>
        <dbReference type="SAM" id="SignalP"/>
    </source>
</evidence>
<proteinExistence type="predicted"/>
<dbReference type="STRING" id="695850.A0A067BEV2"/>
<organism evidence="4 5">
    <name type="scientific">Saprolegnia parasitica (strain CBS 223.65)</name>
    <dbReference type="NCBI Taxonomy" id="695850"/>
    <lineage>
        <taxon>Eukaryota</taxon>
        <taxon>Sar</taxon>
        <taxon>Stramenopiles</taxon>
        <taxon>Oomycota</taxon>
        <taxon>Saprolegniomycetes</taxon>
        <taxon>Saprolegniales</taxon>
        <taxon>Saprolegniaceae</taxon>
        <taxon>Saprolegnia</taxon>
    </lineage>
</organism>
<gene>
    <name evidence="4" type="ORF">SPRG_22389</name>
</gene>
<dbReference type="AlphaFoldDB" id="A0A067BEV2"/>
<reference evidence="4 5" key="1">
    <citation type="journal article" date="2013" name="PLoS Genet.">
        <title>Distinctive expansion of potential virulence genes in the genome of the oomycete fish pathogen Saprolegnia parasitica.</title>
        <authorList>
            <person name="Jiang R.H."/>
            <person name="de Bruijn I."/>
            <person name="Haas B.J."/>
            <person name="Belmonte R."/>
            <person name="Lobach L."/>
            <person name="Christie J."/>
            <person name="van den Ackerveken G."/>
            <person name="Bottin A."/>
            <person name="Bulone V."/>
            <person name="Diaz-Moreno S.M."/>
            <person name="Dumas B."/>
            <person name="Fan L."/>
            <person name="Gaulin E."/>
            <person name="Govers F."/>
            <person name="Grenville-Briggs L.J."/>
            <person name="Horner N.R."/>
            <person name="Levin J.Z."/>
            <person name="Mammella M."/>
            <person name="Meijer H.J."/>
            <person name="Morris P."/>
            <person name="Nusbaum C."/>
            <person name="Oome S."/>
            <person name="Phillips A.J."/>
            <person name="van Rooyen D."/>
            <person name="Rzeszutek E."/>
            <person name="Saraiva M."/>
            <person name="Secombes C.J."/>
            <person name="Seidl M.F."/>
            <person name="Snel B."/>
            <person name="Stassen J.H."/>
            <person name="Sykes S."/>
            <person name="Tripathy S."/>
            <person name="van den Berg H."/>
            <person name="Vega-Arreguin J.C."/>
            <person name="Wawra S."/>
            <person name="Young S.K."/>
            <person name="Zeng Q."/>
            <person name="Dieguez-Uribeondo J."/>
            <person name="Russ C."/>
            <person name="Tyler B.M."/>
            <person name="van West P."/>
        </authorList>
    </citation>
    <scope>NUCLEOTIDE SEQUENCE [LARGE SCALE GENOMIC DNA]</scope>
    <source>
        <strain evidence="4 5">CBS 223.65</strain>
    </source>
</reference>
<feature type="chain" id="PRO_5012022999" description="Disintegrin domain-containing protein" evidence="2">
    <location>
        <begin position="16"/>
        <end position="409"/>
    </location>
</feature>
<name>A0A067BEV2_SAPPC</name>
<dbReference type="OMA" id="DENSKCK"/>
<dbReference type="SUPFAM" id="SSF57552">
    <property type="entry name" value="Blood coagulation inhibitor (disintegrin)"/>
    <property type="match status" value="2"/>
</dbReference>
<dbReference type="Gene3D" id="4.10.70.10">
    <property type="entry name" value="Disintegrin domain"/>
    <property type="match status" value="4"/>
</dbReference>
<dbReference type="PANTHER" id="PTHR11905:SF159">
    <property type="entry name" value="ADAM METALLOPROTEASE"/>
    <property type="match status" value="1"/>
</dbReference>
<feature type="transmembrane region" description="Helical" evidence="1">
    <location>
        <begin position="374"/>
        <end position="392"/>
    </location>
</feature>
<evidence type="ECO:0000313" key="5">
    <source>
        <dbReference type="Proteomes" id="UP000030745"/>
    </source>
</evidence>
<dbReference type="PANTHER" id="PTHR11905">
    <property type="entry name" value="ADAM A DISINTEGRIN AND METALLOPROTEASE DOMAIN"/>
    <property type="match status" value="1"/>
</dbReference>
<dbReference type="InterPro" id="IPR001762">
    <property type="entry name" value="Disintegrin_dom"/>
</dbReference>
<accession>A0A067BEV2</accession>
<dbReference type="KEGG" id="spar:SPRG_22389"/>
<evidence type="ECO:0000256" key="1">
    <source>
        <dbReference type="SAM" id="Phobius"/>
    </source>
</evidence>
<dbReference type="VEuPathDB" id="FungiDB:SPRG_22389"/>
<dbReference type="OrthoDB" id="5951731at2759"/>
<dbReference type="GeneID" id="24142772"/>
<sequence>MKLLWILALANAVAASFDMELLQDIAKACSCDTDCPQITCYAAPVCTRGRCAYTQKPTGAKCPGQSCTNGGACDDDANDYCNDKAECISAFKPSTSVCRPSSGQCDVAEMCTGSSGACPIDSYAPPTMACSGSCNGGPCDAQDYCDGFGSCIDKFLPSTTVCRVSKGACDVAETCSGTSGSCPVDQFASKDKSCSGASNGGACDGQDVCDGKGNCVDVYLPSTTVCRASKGDCDVSEKCTGTSSACPADGFAGAATKCTGTSNGGACDDQDVCDGKGNCVDKYRPSTVVCRAADGKCDVAETCTDLCDGEGSCVDKFLNGVVCQKPVGYSRPTYCNGKTSSCPVASFLSLREASDDDVAATEQLLVAMQPSSPMVLLGLVCVVAVGVALVTVRQQHRAASQHDYMELSM</sequence>
<keyword evidence="1" id="KW-0472">Membrane</keyword>
<keyword evidence="5" id="KW-1185">Reference proteome</keyword>
<evidence type="ECO:0000313" key="4">
    <source>
        <dbReference type="EMBL" id="KDO16914.1"/>
    </source>
</evidence>
<protein>
    <recommendedName>
        <fullName evidence="3">Disintegrin domain-containing protein</fullName>
    </recommendedName>
</protein>
<dbReference type="Proteomes" id="UP000030745">
    <property type="component" value="Unassembled WGS sequence"/>
</dbReference>
<dbReference type="SMART" id="SM00050">
    <property type="entry name" value="DISIN"/>
    <property type="match status" value="1"/>
</dbReference>
<dbReference type="RefSeq" id="XP_012212378.1">
    <property type="nucleotide sequence ID" value="XM_012356988.1"/>
</dbReference>
<evidence type="ECO:0000259" key="3">
    <source>
        <dbReference type="PROSITE" id="PS50214"/>
    </source>
</evidence>
<keyword evidence="1" id="KW-1133">Transmembrane helix</keyword>
<keyword evidence="1" id="KW-0812">Transmembrane</keyword>
<keyword evidence="2" id="KW-0732">Signal</keyword>